<protein>
    <submittedName>
        <fullName evidence="1">Uncharacterized protein</fullName>
    </submittedName>
</protein>
<evidence type="ECO:0000313" key="1">
    <source>
        <dbReference type="EMBL" id="RMZ52783.1"/>
    </source>
</evidence>
<feature type="non-terminal residue" evidence="1">
    <location>
        <position position="183"/>
    </location>
</feature>
<dbReference type="AlphaFoldDB" id="A0A3M7KQH3"/>
<organism evidence="1 2">
    <name type="scientific">Auxenochlorella protothecoides</name>
    <name type="common">Green microalga</name>
    <name type="synonym">Chlorella protothecoides</name>
    <dbReference type="NCBI Taxonomy" id="3075"/>
    <lineage>
        <taxon>Eukaryota</taxon>
        <taxon>Viridiplantae</taxon>
        <taxon>Chlorophyta</taxon>
        <taxon>core chlorophytes</taxon>
        <taxon>Trebouxiophyceae</taxon>
        <taxon>Chlorellales</taxon>
        <taxon>Chlorellaceae</taxon>
        <taxon>Auxenochlorella</taxon>
    </lineage>
</organism>
<proteinExistence type="predicted"/>
<sequence length="183" mass="18658">GLSMSAVRVSTLEILTPSSTKMIVNVECLKEGQKPCTADSDGNIGSGNKGKNNLGTKNVGNYNIGGPLLKKVVPLTLLNPSPPPPASLPPPPSSLGSMTGSIIRDDYDFTFTAEAGNVSPSSINYIFFTVGGAAIDATSTPNSGSPTSWDKQLDSDAAALASYAPVVGVQGGSGSSNVLTLNW</sequence>
<evidence type="ECO:0000313" key="2">
    <source>
        <dbReference type="Proteomes" id="UP000279271"/>
    </source>
</evidence>
<accession>A0A3M7KQH3</accession>
<dbReference type="EMBL" id="QOKY01000202">
    <property type="protein sequence ID" value="RMZ52783.1"/>
    <property type="molecule type" value="Genomic_DNA"/>
</dbReference>
<reference evidence="2" key="1">
    <citation type="journal article" date="2018" name="Algal Res.">
        <title>Characterization of plant carbon substrate utilization by Auxenochlorella protothecoides.</title>
        <authorList>
            <person name="Vogler B.W."/>
            <person name="Starkenburg S.R."/>
            <person name="Sudasinghe N."/>
            <person name="Schambach J.Y."/>
            <person name="Rollin J.A."/>
            <person name="Pattathil S."/>
            <person name="Barry A.N."/>
        </authorList>
    </citation>
    <scope>NUCLEOTIDE SEQUENCE [LARGE SCALE GENOMIC DNA]</scope>
    <source>
        <strain evidence="2">UTEX 25</strain>
    </source>
</reference>
<name>A0A3M7KQH3_AUXPR</name>
<comment type="caution">
    <text evidence="1">The sequence shown here is derived from an EMBL/GenBank/DDBJ whole genome shotgun (WGS) entry which is preliminary data.</text>
</comment>
<feature type="non-terminal residue" evidence="1">
    <location>
        <position position="1"/>
    </location>
</feature>
<dbReference type="Proteomes" id="UP000279271">
    <property type="component" value="Unassembled WGS sequence"/>
</dbReference>
<gene>
    <name evidence="1" type="ORF">APUTEX25_000902</name>
</gene>